<proteinExistence type="predicted"/>
<name>A0A2P2QYE3_RHIMU</name>
<dbReference type="EMBL" id="GGEC01091525">
    <property type="protein sequence ID" value="MBX72009.1"/>
    <property type="molecule type" value="Transcribed_RNA"/>
</dbReference>
<dbReference type="AlphaFoldDB" id="A0A2P2QYE3"/>
<reference evidence="1" key="1">
    <citation type="submission" date="2018-02" db="EMBL/GenBank/DDBJ databases">
        <title>Rhizophora mucronata_Transcriptome.</title>
        <authorList>
            <person name="Meera S.P."/>
            <person name="Sreeshan A."/>
            <person name="Augustine A."/>
        </authorList>
    </citation>
    <scope>NUCLEOTIDE SEQUENCE</scope>
    <source>
        <tissue evidence="1">Leaf</tissue>
    </source>
</reference>
<protein>
    <submittedName>
        <fullName evidence="1">Uncharacterized protein</fullName>
    </submittedName>
</protein>
<sequence>MKLCLNSSEYLAGKSNFVNVNPGLPIDCFREWYHNLWVNFKQSGLL</sequence>
<accession>A0A2P2QYE3</accession>
<organism evidence="1">
    <name type="scientific">Rhizophora mucronata</name>
    <name type="common">Asiatic mangrove</name>
    <dbReference type="NCBI Taxonomy" id="61149"/>
    <lineage>
        <taxon>Eukaryota</taxon>
        <taxon>Viridiplantae</taxon>
        <taxon>Streptophyta</taxon>
        <taxon>Embryophyta</taxon>
        <taxon>Tracheophyta</taxon>
        <taxon>Spermatophyta</taxon>
        <taxon>Magnoliopsida</taxon>
        <taxon>eudicotyledons</taxon>
        <taxon>Gunneridae</taxon>
        <taxon>Pentapetalae</taxon>
        <taxon>rosids</taxon>
        <taxon>fabids</taxon>
        <taxon>Malpighiales</taxon>
        <taxon>Rhizophoraceae</taxon>
        <taxon>Rhizophora</taxon>
    </lineage>
</organism>
<evidence type="ECO:0000313" key="1">
    <source>
        <dbReference type="EMBL" id="MBX72009.1"/>
    </source>
</evidence>